<keyword evidence="6 8" id="KW-0012">Acyltransferase</keyword>
<evidence type="ECO:0000313" key="9">
    <source>
        <dbReference type="Proteomes" id="UP000823860"/>
    </source>
</evidence>
<keyword evidence="2" id="KW-1003">Cell membrane</keyword>
<keyword evidence="7" id="KW-0812">Transmembrane</keyword>
<dbReference type="PANTHER" id="PTHR30606:SF10">
    <property type="entry name" value="PHOSPHATIDYLINOSITOL MANNOSIDE ACYLTRANSFERASE"/>
    <property type="match status" value="1"/>
</dbReference>
<evidence type="ECO:0000256" key="6">
    <source>
        <dbReference type="ARBA" id="ARBA00023315"/>
    </source>
</evidence>
<proteinExistence type="predicted"/>
<dbReference type="Proteomes" id="UP000823860">
    <property type="component" value="Unassembled WGS sequence"/>
</dbReference>
<sequence>MAELEHADWIGVTGGTPWMQRMLIRWFRHTSLYVPYWCMGWMVPFYMLFHHQGYLASYRFYRYRFKMSSWKAFGYVYLNHFRFGQIIVDRFASYAGHRFRFEVVGQETFDKLEKGEAGFLQLSSHVGNYELAGYSLTPHHKTFHALVFAGETETVMASRSRLFAGHKVRMVPVRPDMSHVFILSDALRAGDIISMPGDRIFGSPRSIVCDFLGGKARFPLGPFAMAVQREVPVLAVFVMKASGVKSYKIYVRQLQGGNTAELAQCFATELEHIIKLYPTQWFNFYDFWT</sequence>
<dbReference type="AlphaFoldDB" id="A0A9D2KS35"/>
<accession>A0A9D2KS35</accession>
<keyword evidence="7" id="KW-1133">Transmembrane helix</keyword>
<evidence type="ECO:0000256" key="4">
    <source>
        <dbReference type="ARBA" id="ARBA00022679"/>
    </source>
</evidence>
<feature type="transmembrane region" description="Helical" evidence="7">
    <location>
        <begin position="32"/>
        <end position="49"/>
    </location>
</feature>
<comment type="caution">
    <text evidence="8">The sequence shown here is derived from an EMBL/GenBank/DDBJ whole genome shotgun (WGS) entry which is preliminary data.</text>
</comment>
<dbReference type="EMBL" id="DWZE01000080">
    <property type="protein sequence ID" value="HJA83671.1"/>
    <property type="molecule type" value="Genomic_DNA"/>
</dbReference>
<comment type="subcellular location">
    <subcellularLocation>
        <location evidence="1">Cell inner membrane</location>
    </subcellularLocation>
</comment>
<dbReference type="GO" id="GO:0016746">
    <property type="term" value="F:acyltransferase activity"/>
    <property type="evidence" value="ECO:0007669"/>
    <property type="project" value="UniProtKB-KW"/>
</dbReference>
<dbReference type="GO" id="GO:0005886">
    <property type="term" value="C:plasma membrane"/>
    <property type="evidence" value="ECO:0007669"/>
    <property type="project" value="UniProtKB-SubCell"/>
</dbReference>
<keyword evidence="4" id="KW-0808">Transferase</keyword>
<name>A0A9D2KS35_9BACE</name>
<evidence type="ECO:0000256" key="1">
    <source>
        <dbReference type="ARBA" id="ARBA00004533"/>
    </source>
</evidence>
<reference evidence="8" key="1">
    <citation type="journal article" date="2021" name="PeerJ">
        <title>Extensive microbial diversity within the chicken gut microbiome revealed by metagenomics and culture.</title>
        <authorList>
            <person name="Gilroy R."/>
            <person name="Ravi A."/>
            <person name="Getino M."/>
            <person name="Pursley I."/>
            <person name="Horton D.L."/>
            <person name="Alikhan N.F."/>
            <person name="Baker D."/>
            <person name="Gharbi K."/>
            <person name="Hall N."/>
            <person name="Watson M."/>
            <person name="Adriaenssens E.M."/>
            <person name="Foster-Nyarko E."/>
            <person name="Jarju S."/>
            <person name="Secka A."/>
            <person name="Antonio M."/>
            <person name="Oren A."/>
            <person name="Chaudhuri R.R."/>
            <person name="La Ragione R."/>
            <person name="Hildebrand F."/>
            <person name="Pallen M.J."/>
        </authorList>
    </citation>
    <scope>NUCLEOTIDE SEQUENCE</scope>
    <source>
        <strain evidence="8">ChiHecec1B25-7008</strain>
    </source>
</reference>
<dbReference type="CDD" id="cd07984">
    <property type="entry name" value="LPLAT_LABLAT-like"/>
    <property type="match status" value="1"/>
</dbReference>
<keyword evidence="3" id="KW-0997">Cell inner membrane</keyword>
<evidence type="ECO:0000256" key="5">
    <source>
        <dbReference type="ARBA" id="ARBA00023136"/>
    </source>
</evidence>
<evidence type="ECO:0000256" key="3">
    <source>
        <dbReference type="ARBA" id="ARBA00022519"/>
    </source>
</evidence>
<evidence type="ECO:0000256" key="2">
    <source>
        <dbReference type="ARBA" id="ARBA00022475"/>
    </source>
</evidence>
<dbReference type="PANTHER" id="PTHR30606">
    <property type="entry name" value="LIPID A BIOSYNTHESIS LAUROYL ACYLTRANSFERASE"/>
    <property type="match status" value="1"/>
</dbReference>
<evidence type="ECO:0000313" key="8">
    <source>
        <dbReference type="EMBL" id="HJA83671.1"/>
    </source>
</evidence>
<dbReference type="Pfam" id="PF03279">
    <property type="entry name" value="Lip_A_acyltrans"/>
    <property type="match status" value="1"/>
</dbReference>
<dbReference type="InterPro" id="IPR004960">
    <property type="entry name" value="LipA_acyltrans"/>
</dbReference>
<organism evidence="8 9">
    <name type="scientific">Candidatus Bacteroides intestinavium</name>
    <dbReference type="NCBI Taxonomy" id="2838469"/>
    <lineage>
        <taxon>Bacteria</taxon>
        <taxon>Pseudomonadati</taxon>
        <taxon>Bacteroidota</taxon>
        <taxon>Bacteroidia</taxon>
        <taxon>Bacteroidales</taxon>
        <taxon>Bacteroidaceae</taxon>
        <taxon>Bacteroides</taxon>
    </lineage>
</organism>
<evidence type="ECO:0000256" key="7">
    <source>
        <dbReference type="SAM" id="Phobius"/>
    </source>
</evidence>
<protein>
    <submittedName>
        <fullName evidence="8">Lysophospholipid acyltransferase family protein</fullName>
    </submittedName>
</protein>
<reference evidence="8" key="2">
    <citation type="submission" date="2021-04" db="EMBL/GenBank/DDBJ databases">
        <authorList>
            <person name="Gilroy R."/>
        </authorList>
    </citation>
    <scope>NUCLEOTIDE SEQUENCE</scope>
    <source>
        <strain evidence="8">ChiHecec1B25-7008</strain>
    </source>
</reference>
<dbReference type="GO" id="GO:0009247">
    <property type="term" value="P:glycolipid biosynthetic process"/>
    <property type="evidence" value="ECO:0007669"/>
    <property type="project" value="UniProtKB-ARBA"/>
</dbReference>
<keyword evidence="5 7" id="KW-0472">Membrane</keyword>
<gene>
    <name evidence="8" type="ORF">H9785_06865</name>
</gene>